<evidence type="ECO:0000313" key="2">
    <source>
        <dbReference type="EMBL" id="CAH7668819.1"/>
    </source>
</evidence>
<dbReference type="Pfam" id="PF20515">
    <property type="entry name" value="2OG-FeII_Oxy_6"/>
    <property type="match status" value="1"/>
</dbReference>
<accession>A0AAV0AKE5</accession>
<dbReference type="Proteomes" id="UP001153365">
    <property type="component" value="Unassembled WGS sequence"/>
</dbReference>
<feature type="non-terminal residue" evidence="2">
    <location>
        <position position="1"/>
    </location>
</feature>
<sequence>TYGGWLPINLRSQKMASREEGFDVQGGNFLFKPLKHFIDIDKLDGFIEIAWRANLCEHQSLPSHQPSAKVYTR</sequence>
<organism evidence="2 3">
    <name type="scientific">Phakopsora pachyrhizi</name>
    <name type="common">Asian soybean rust disease fungus</name>
    <dbReference type="NCBI Taxonomy" id="170000"/>
    <lineage>
        <taxon>Eukaryota</taxon>
        <taxon>Fungi</taxon>
        <taxon>Dikarya</taxon>
        <taxon>Basidiomycota</taxon>
        <taxon>Pucciniomycotina</taxon>
        <taxon>Pucciniomycetes</taxon>
        <taxon>Pucciniales</taxon>
        <taxon>Phakopsoraceae</taxon>
        <taxon>Phakopsora</taxon>
    </lineage>
</organism>
<gene>
    <name evidence="2" type="ORF">PPACK8108_LOCUS3376</name>
</gene>
<name>A0AAV0AKE5_PHAPC</name>
<dbReference type="EMBL" id="CALTRL010000607">
    <property type="protein sequence ID" value="CAH7668819.1"/>
    <property type="molecule type" value="Genomic_DNA"/>
</dbReference>
<evidence type="ECO:0000259" key="1">
    <source>
        <dbReference type="Pfam" id="PF20515"/>
    </source>
</evidence>
<feature type="non-terminal residue" evidence="2">
    <location>
        <position position="73"/>
    </location>
</feature>
<keyword evidence="3" id="KW-1185">Reference proteome</keyword>
<reference evidence="2" key="1">
    <citation type="submission" date="2022-06" db="EMBL/GenBank/DDBJ databases">
        <authorList>
            <consortium name="SYNGENTA / RWTH Aachen University"/>
        </authorList>
    </citation>
    <scope>NUCLEOTIDE SEQUENCE</scope>
</reference>
<protein>
    <recommendedName>
        <fullName evidence="1">Tet-like 2OG-Fe(II) oxygenase domain-containing protein</fullName>
    </recommendedName>
</protein>
<proteinExistence type="predicted"/>
<dbReference type="InterPro" id="IPR046798">
    <property type="entry name" value="2OG-FeII_Oxy_6"/>
</dbReference>
<feature type="domain" description="Tet-like 2OG-Fe(II) oxygenase" evidence="1">
    <location>
        <begin position="1"/>
        <end position="63"/>
    </location>
</feature>
<dbReference type="AlphaFoldDB" id="A0AAV0AKE5"/>
<comment type="caution">
    <text evidence="2">The sequence shown here is derived from an EMBL/GenBank/DDBJ whole genome shotgun (WGS) entry which is preliminary data.</text>
</comment>
<evidence type="ECO:0000313" key="3">
    <source>
        <dbReference type="Proteomes" id="UP001153365"/>
    </source>
</evidence>